<comment type="subcellular location">
    <subcellularLocation>
        <location evidence="1">Nucleus</location>
    </subcellularLocation>
</comment>
<feature type="compositionally biased region" description="Basic and acidic residues" evidence="5">
    <location>
        <begin position="1000"/>
        <end position="1011"/>
    </location>
</feature>
<dbReference type="Pfam" id="PF25785">
    <property type="entry name" value="TPR"/>
    <property type="match status" value="1"/>
</dbReference>
<organism evidence="9 10">
    <name type="scientific">Coccomyxa subellipsoidea</name>
    <dbReference type="NCBI Taxonomy" id="248742"/>
    <lineage>
        <taxon>Eukaryota</taxon>
        <taxon>Viridiplantae</taxon>
        <taxon>Chlorophyta</taxon>
        <taxon>core chlorophytes</taxon>
        <taxon>Trebouxiophyceae</taxon>
        <taxon>Trebouxiophyceae incertae sedis</taxon>
        <taxon>Coccomyxaceae</taxon>
        <taxon>Coccomyxa</taxon>
    </lineage>
</organism>
<feature type="compositionally biased region" description="Low complexity" evidence="5">
    <location>
        <begin position="1155"/>
        <end position="1169"/>
    </location>
</feature>
<gene>
    <name evidence="9" type="ORF">WJX75_009773</name>
</gene>
<feature type="compositionally biased region" description="Basic and acidic residues" evidence="5">
    <location>
        <begin position="1337"/>
        <end position="1350"/>
    </location>
</feature>
<feature type="compositionally biased region" description="Low complexity" evidence="5">
    <location>
        <begin position="1439"/>
        <end position="1453"/>
    </location>
</feature>
<feature type="domain" description="Nucleoprotein TPR/MLP1-2" evidence="6">
    <location>
        <begin position="809"/>
        <end position="932"/>
    </location>
</feature>
<feature type="coiled-coil region" evidence="4">
    <location>
        <begin position="51"/>
        <end position="78"/>
    </location>
</feature>
<feature type="compositionally biased region" description="Low complexity" evidence="5">
    <location>
        <begin position="990"/>
        <end position="999"/>
    </location>
</feature>
<feature type="compositionally biased region" description="Acidic residues" evidence="5">
    <location>
        <begin position="1313"/>
        <end position="1330"/>
    </location>
</feature>
<dbReference type="PANTHER" id="PTHR18898:SF2">
    <property type="entry name" value="NUCLEOPROTEIN TPR"/>
    <property type="match status" value="1"/>
</dbReference>
<keyword evidence="10" id="KW-1185">Reference proteome</keyword>
<feature type="region of interest" description="Disordered" evidence="5">
    <location>
        <begin position="448"/>
        <end position="480"/>
    </location>
</feature>
<evidence type="ECO:0000259" key="7">
    <source>
        <dbReference type="Pfam" id="PF25481"/>
    </source>
</evidence>
<feature type="region of interest" description="Disordered" evidence="5">
    <location>
        <begin position="800"/>
        <end position="833"/>
    </location>
</feature>
<feature type="compositionally biased region" description="Low complexity" evidence="5">
    <location>
        <begin position="1354"/>
        <end position="1372"/>
    </location>
</feature>
<evidence type="ECO:0000256" key="5">
    <source>
        <dbReference type="SAM" id="MobiDB-lite"/>
    </source>
</evidence>
<feature type="domain" description="Nucleoprotein TPR/MPL1" evidence="7">
    <location>
        <begin position="148"/>
        <end position="226"/>
    </location>
</feature>
<dbReference type="InterPro" id="IPR012929">
    <property type="entry name" value="Nucleoprot-TPR/MLP1-2_dom"/>
</dbReference>
<feature type="compositionally biased region" description="Acidic residues" evidence="5">
    <location>
        <begin position="1252"/>
        <end position="1295"/>
    </location>
</feature>
<evidence type="ECO:0000256" key="3">
    <source>
        <dbReference type="ARBA" id="ARBA00023242"/>
    </source>
</evidence>
<feature type="compositionally biased region" description="Polar residues" evidence="5">
    <location>
        <begin position="1222"/>
        <end position="1232"/>
    </location>
</feature>
<evidence type="ECO:0000259" key="8">
    <source>
        <dbReference type="Pfam" id="PF25785"/>
    </source>
</evidence>
<dbReference type="Pfam" id="PF25481">
    <property type="entry name" value="Nucleoprot-TPR"/>
    <property type="match status" value="1"/>
</dbReference>
<evidence type="ECO:0000256" key="4">
    <source>
        <dbReference type="SAM" id="Coils"/>
    </source>
</evidence>
<evidence type="ECO:0008006" key="11">
    <source>
        <dbReference type="Google" id="ProtNLM"/>
    </source>
</evidence>
<proteinExistence type="predicted"/>
<feature type="coiled-coil region" evidence="4">
    <location>
        <begin position="135"/>
        <end position="243"/>
    </location>
</feature>
<reference evidence="9 10" key="1">
    <citation type="journal article" date="2024" name="Nat. Commun.">
        <title>Phylogenomics reveals the evolutionary origins of lichenization in chlorophyte algae.</title>
        <authorList>
            <person name="Puginier C."/>
            <person name="Libourel C."/>
            <person name="Otte J."/>
            <person name="Skaloud P."/>
            <person name="Haon M."/>
            <person name="Grisel S."/>
            <person name="Petersen M."/>
            <person name="Berrin J.G."/>
            <person name="Delaux P.M."/>
            <person name="Dal Grande F."/>
            <person name="Keller J."/>
        </authorList>
    </citation>
    <scope>NUCLEOTIDE SEQUENCE [LARGE SCALE GENOMIC DNA]</scope>
    <source>
        <strain evidence="9 10">SAG 216-7</strain>
    </source>
</reference>
<accession>A0ABR2Z002</accession>
<feature type="coiled-coil region" evidence="4">
    <location>
        <begin position="488"/>
        <end position="620"/>
    </location>
</feature>
<comment type="caution">
    <text evidence="9">The sequence shown here is derived from an EMBL/GenBank/DDBJ whole genome shotgun (WGS) entry which is preliminary data.</text>
</comment>
<feature type="region of interest" description="Disordered" evidence="5">
    <location>
        <begin position="986"/>
        <end position="1011"/>
    </location>
</feature>
<evidence type="ECO:0000256" key="1">
    <source>
        <dbReference type="ARBA" id="ARBA00004123"/>
    </source>
</evidence>
<feature type="coiled-coil region" evidence="4">
    <location>
        <begin position="652"/>
        <end position="721"/>
    </location>
</feature>
<feature type="compositionally biased region" description="Low complexity" evidence="5">
    <location>
        <begin position="461"/>
        <end position="471"/>
    </location>
</feature>
<feature type="compositionally biased region" description="Low complexity" evidence="5">
    <location>
        <begin position="1233"/>
        <end position="1251"/>
    </location>
</feature>
<dbReference type="EMBL" id="JALJOT010000003">
    <property type="protein sequence ID" value="KAK9917001.1"/>
    <property type="molecule type" value="Genomic_DNA"/>
</dbReference>
<feature type="compositionally biased region" description="Basic and acidic residues" evidence="5">
    <location>
        <begin position="1102"/>
        <end position="1132"/>
    </location>
</feature>
<dbReference type="InterPro" id="IPR057577">
    <property type="entry name" value="Nucleoprot-TPR/MLP1_dom"/>
</dbReference>
<evidence type="ECO:0000256" key="2">
    <source>
        <dbReference type="ARBA" id="ARBA00023054"/>
    </source>
</evidence>
<evidence type="ECO:0000313" key="10">
    <source>
        <dbReference type="Proteomes" id="UP001491310"/>
    </source>
</evidence>
<feature type="compositionally biased region" description="Basic and acidic residues" evidence="5">
    <location>
        <begin position="800"/>
        <end position="823"/>
    </location>
</feature>
<feature type="compositionally biased region" description="Basic residues" evidence="5">
    <location>
        <begin position="1425"/>
        <end position="1438"/>
    </location>
</feature>
<evidence type="ECO:0000313" key="9">
    <source>
        <dbReference type="EMBL" id="KAK9917001.1"/>
    </source>
</evidence>
<keyword evidence="3" id="KW-0539">Nucleus</keyword>
<dbReference type="Proteomes" id="UP001491310">
    <property type="component" value="Unassembled WGS sequence"/>
</dbReference>
<dbReference type="Pfam" id="PF07926">
    <property type="entry name" value="TPR_MLP1_2"/>
    <property type="match status" value="1"/>
</dbReference>
<feature type="region of interest" description="Disordered" evidence="5">
    <location>
        <begin position="1102"/>
        <end position="1453"/>
    </location>
</feature>
<dbReference type="PANTHER" id="PTHR18898">
    <property type="entry name" value="NUCLEOPROTEIN TPR-RELATED"/>
    <property type="match status" value="1"/>
</dbReference>
<name>A0ABR2Z002_9CHLO</name>
<keyword evidence="2 4" id="KW-0175">Coiled coil</keyword>
<dbReference type="InterPro" id="IPR057974">
    <property type="entry name" value="NUA/TPR/MLP1-2-like_dom"/>
</dbReference>
<sequence>MEARVAELEGQLLEAEAQAKAAAINSEHAGQAMERRYTALAEEQGKVAAEREKLLAENAKLVEDLRAAKADNNRLQAVVFEKDAFIQRKDVEIEALHSDKRTLAKLLEQREAELNDAHSRHRQSLDKIVVLSNTNASLDAEAHEARAAKNRLQQDVLKMEQHVENLEGHTKWLEAEVAAKIEAAQQERRTVSTQVVQLQQTIAEAEDKVQQLERSERRLKERVAELQRSAETAQQNLKVARDEGDSKEHIFNKELATAQKLYTLYKDASEERSRKVIELEGIIRELQKHLEEAEAAQRDVLERAEARVVAAEQEAATEREQRCRVMEAAANGNLPLVSSPGNAPVSLNGETFSHTELYMKYVEATTQCRHERLAKRQIEIMLEQVMGEIEAKSETSSAVITSDDVISERLLSFQDIQSLQQKNMELLTVELFEQIVRQREMFKKLFQDASSSHGTPDGSRLLLPAPGAAAPDSNGHAQRDEPDYKAMHRDLEKELEHVRKEGEEHIRLLNQESAKVKEAASAARAEAARMRNEADFERERGQRLQEQLRDLHQQVEALTQSNTKYQVLVIELQQRLSNLDTELGTQRDKARQMEARANFLENEKALLTAAEQRLGSADKEAEYVAERGRLTTEVARLDSALALAQSSRVDEQRHLKTAAQDSQAAAERAENKAKVAEEATQQLRNEAAQSAQRAISAEVKVEVLQKAVQQAEERVATLEMQMQSRSGMLENNSEGGGSQAPAGSREADLANQIKHLQYEERIKAIRKEAEDLQGQVAALERGRTEAQQHLHAAEKAVEDANRQAATREAELKAQLADKDKDKQQLGTRLRRQDEDIKQLRSQCRSVQTSYDRQVVEHAAAVNKLNALDVAYKSASDRLRQQEDAVAQAQREKANAETELNRQRLLLEQKVQEAEAKVRDVEEQNRLVHVELSKMAEQRASTEGEADGGLAQVVTYLRRQEEILSALLDKEKQANARLQSESLTARRMADAAEAQMASQAERARQSARTEEDHAALMHKVEQLNWLRDSNEKLRGDNDRTRQEVAKLRQRADKAEEAAEPLRKRIHELSAQVESHGEEMREVREELKKLQAENADLKKQLTEAQKELSAKMKEVEDAKSDLKNREGRQQHEKQLSINAVQAERRRQADEKAGLQKALDAAKSSAAASSGAPTLQDQLRAKLLANRGLSPVPEPIKPSEGSGDDDRKREAEVVEQPVAKRARTTSESNTAAQSQAESFLASLEESSAAAATLAEDADVDVEAYVEEQGDEEQQEEEYEGEYEEEGEGDGDGEAEVEAEDHSGEGEDAEQSALEQQQDEAAQDAEDMMEDDAEAAPVDGQHADADMKREKAPIEWKAQASAAKAGPAAPSLSPAAVPYIPKPGRGATSGRAFPPGRGGPGRLPHVATPGPLAGRGLQSLSGNLQQRGGRARGHARGSRGRRQPGAPEGQPPAEGQQ</sequence>
<evidence type="ECO:0000259" key="6">
    <source>
        <dbReference type="Pfam" id="PF07926"/>
    </source>
</evidence>
<feature type="domain" description="NUA/TPR/MLP1-2-like" evidence="8">
    <location>
        <begin position="389"/>
        <end position="429"/>
    </location>
</feature>
<feature type="coiled-coil region" evidence="4">
    <location>
        <begin position="276"/>
        <end position="321"/>
    </location>
</feature>
<feature type="compositionally biased region" description="Basic and acidic residues" evidence="5">
    <location>
        <begin position="1140"/>
        <end position="1151"/>
    </location>
</feature>
<protein>
    <recommendedName>
        <fullName evidence="11">Nucleoprotein TPR/MLP1 domain-containing protein</fullName>
    </recommendedName>
</protein>